<dbReference type="GO" id="GO:0035267">
    <property type="term" value="C:NuA4 histone acetyltransferase complex"/>
    <property type="evidence" value="ECO:0007669"/>
    <property type="project" value="InterPro"/>
</dbReference>
<proteinExistence type="evidence at transcript level"/>
<dbReference type="InterPro" id="IPR008468">
    <property type="entry name" value="DMAP1"/>
</dbReference>
<dbReference type="InterPro" id="IPR009057">
    <property type="entry name" value="Homeodomain-like_sf"/>
</dbReference>
<evidence type="ECO:0000313" key="8">
    <source>
        <dbReference type="EMBL" id="ABK24566.1"/>
    </source>
</evidence>
<keyword evidence="2" id="KW-0156">Chromatin regulator</keyword>
<dbReference type="PANTHER" id="PTHR12855:SF10">
    <property type="entry name" value="DNA METHYLTRANSFERASE 1-ASSOCIATED PROTEIN 1"/>
    <property type="match status" value="1"/>
</dbReference>
<feature type="domain" description="Myb-like" evidence="7">
    <location>
        <begin position="130"/>
        <end position="179"/>
    </location>
</feature>
<dbReference type="SMART" id="SM00717">
    <property type="entry name" value="SANT"/>
    <property type="match status" value="1"/>
</dbReference>
<evidence type="ECO:0000256" key="5">
    <source>
        <dbReference type="ARBA" id="ARBA00023242"/>
    </source>
</evidence>
<dbReference type="EMBL" id="EF085259">
    <property type="protein sequence ID" value="ABK24566.1"/>
    <property type="molecule type" value="mRNA"/>
</dbReference>
<organism evidence="8">
    <name type="scientific">Picea sitchensis</name>
    <name type="common">Sitka spruce</name>
    <name type="synonym">Pinus sitchensis</name>
    <dbReference type="NCBI Taxonomy" id="3332"/>
    <lineage>
        <taxon>Eukaryota</taxon>
        <taxon>Viridiplantae</taxon>
        <taxon>Streptophyta</taxon>
        <taxon>Embryophyta</taxon>
        <taxon>Tracheophyta</taxon>
        <taxon>Spermatophyta</taxon>
        <taxon>Pinopsida</taxon>
        <taxon>Pinidae</taxon>
        <taxon>Conifers I</taxon>
        <taxon>Pinales</taxon>
        <taxon>Pinaceae</taxon>
        <taxon>Picea</taxon>
    </lineage>
</organism>
<dbReference type="GO" id="GO:0006338">
    <property type="term" value="P:chromatin remodeling"/>
    <property type="evidence" value="ECO:0007669"/>
    <property type="project" value="InterPro"/>
</dbReference>
<evidence type="ECO:0000256" key="4">
    <source>
        <dbReference type="ARBA" id="ARBA00023163"/>
    </source>
</evidence>
<dbReference type="FunFam" id="1.10.10.60:FF:000087">
    <property type="entry name" value="DNA methyltransferase 1-associated protein 1"/>
    <property type="match status" value="1"/>
</dbReference>
<feature type="compositionally biased region" description="Basic and acidic residues" evidence="6">
    <location>
        <begin position="20"/>
        <end position="37"/>
    </location>
</feature>
<feature type="region of interest" description="Disordered" evidence="6">
    <location>
        <begin position="1"/>
        <end position="37"/>
    </location>
</feature>
<keyword evidence="3" id="KW-0805">Transcription regulation</keyword>
<dbReference type="GO" id="GO:0006281">
    <property type="term" value="P:DNA repair"/>
    <property type="evidence" value="ECO:0007669"/>
    <property type="project" value="InterPro"/>
</dbReference>
<dbReference type="Gene3D" id="1.10.10.60">
    <property type="entry name" value="Homeodomain-like"/>
    <property type="match status" value="1"/>
</dbReference>
<dbReference type="OMA" id="RNNIQNW"/>
<dbReference type="InterPro" id="IPR032563">
    <property type="entry name" value="DAMP1_SANT-like"/>
</dbReference>
<sequence length="465" mass="51863">MADAKDILGLPKGPLAHGAAQEKRPKPAKDIPKKPDGVSREVYALTGGLPLVMPSLDISNLKKRPPSENEKISWQWLPFTSSARKDNLELYHWVKVVNGVRPTGDYAFAKYNKVVDVVRYTDEEYAKYLTDSNWTREETDQLFDLCEQFDLRFIIISDRFTPSRSVEELKNRYYSAVRAILLAKAPSPEEVADHPLVKDPYNIIHEVERKRALAAILSQSRQQEREDAEVLAEAKRITEARLSAKNGDETEMPTTGPMTAASNVEIEKTPTPAGSASPSAIPQPPVHVAGPPIPSTVGVSTPAGVRMFRVYLRTNLLGQLVQGTVSSSGVRTIKRIDQTLQDLGVHAKPKVPTKAVCTEHLELRKEILALFHLQKQVQWKESEVSMLRENPYAEFPPTPSTPKRSHRGGDQERASMRGFVGLDEGFTGERVGKREHKRKAPARFSETPPSPPQSKRARKMKASDS</sequence>
<dbReference type="CDD" id="cd11658">
    <property type="entry name" value="SANT_DMAP1_like"/>
    <property type="match status" value="1"/>
</dbReference>
<dbReference type="PANTHER" id="PTHR12855">
    <property type="entry name" value="DNA METHYLTRANSFERASE 1-ASSOCIATED PROTEIN 1 FAMILY MEMBER"/>
    <property type="match status" value="1"/>
</dbReference>
<dbReference type="InterPro" id="IPR001005">
    <property type="entry name" value="SANT/Myb"/>
</dbReference>
<dbReference type="InterPro" id="IPR027109">
    <property type="entry name" value="Swc4/Dmap1"/>
</dbReference>
<name>A9NVA5_PICSI</name>
<dbReference type="SUPFAM" id="SSF46689">
    <property type="entry name" value="Homeodomain-like"/>
    <property type="match status" value="1"/>
</dbReference>
<feature type="region of interest" description="Disordered" evidence="6">
    <location>
        <begin position="391"/>
        <end position="465"/>
    </location>
</feature>
<evidence type="ECO:0000256" key="2">
    <source>
        <dbReference type="ARBA" id="ARBA00022853"/>
    </source>
</evidence>
<reference evidence="8" key="1">
    <citation type="journal article" date="2008" name="BMC Genomics">
        <title>A conifer genomics resource of 200,000 spruce (Picea spp.) ESTs and 6,464 high-quality, sequence-finished full-length cDNAs for Sitka spruce (Picea sitchensis).</title>
        <authorList>
            <person name="Ralph S.G."/>
            <person name="Chun H.J."/>
            <person name="Kolosova N."/>
            <person name="Cooper D."/>
            <person name="Oddy C."/>
            <person name="Ritland C.E."/>
            <person name="Kirkpatrick R."/>
            <person name="Moore R."/>
            <person name="Barber S."/>
            <person name="Holt R.A."/>
            <person name="Jones S.J."/>
            <person name="Marra M.A."/>
            <person name="Douglas C.J."/>
            <person name="Ritland K."/>
            <person name="Bohlmann J."/>
        </authorList>
    </citation>
    <scope>NUCLEOTIDE SEQUENCE</scope>
    <source>
        <tissue evidence="8">Green portion of the leader tissue</tissue>
    </source>
</reference>
<evidence type="ECO:0000256" key="3">
    <source>
        <dbReference type="ARBA" id="ARBA00023015"/>
    </source>
</evidence>
<dbReference type="Pfam" id="PF05499">
    <property type="entry name" value="DMAP1"/>
    <property type="match status" value="1"/>
</dbReference>
<comment type="subcellular location">
    <subcellularLocation>
        <location evidence="1">Nucleus</location>
    </subcellularLocation>
</comment>
<keyword evidence="4" id="KW-0804">Transcription</keyword>
<keyword evidence="5" id="KW-0539">Nucleus</keyword>
<dbReference type="GO" id="GO:0000812">
    <property type="term" value="C:Swr1 complex"/>
    <property type="evidence" value="ECO:0007669"/>
    <property type="project" value="TreeGrafter"/>
</dbReference>
<evidence type="ECO:0000256" key="6">
    <source>
        <dbReference type="SAM" id="MobiDB-lite"/>
    </source>
</evidence>
<accession>A9NVA5</accession>
<evidence type="ECO:0000259" key="7">
    <source>
        <dbReference type="SMART" id="SM00717"/>
    </source>
</evidence>
<dbReference type="GO" id="GO:0003714">
    <property type="term" value="F:transcription corepressor activity"/>
    <property type="evidence" value="ECO:0007669"/>
    <property type="project" value="TreeGrafter"/>
</dbReference>
<feature type="compositionally biased region" description="Basic residues" evidence="6">
    <location>
        <begin position="455"/>
        <end position="465"/>
    </location>
</feature>
<dbReference type="AlphaFoldDB" id="A9NVA5"/>
<dbReference type="Pfam" id="PF16282">
    <property type="entry name" value="SANT_DAMP1_like"/>
    <property type="match status" value="1"/>
</dbReference>
<protein>
    <recommendedName>
        <fullName evidence="7">Myb-like domain-containing protein</fullName>
    </recommendedName>
</protein>
<dbReference type="GO" id="GO:0000122">
    <property type="term" value="P:negative regulation of transcription by RNA polymerase II"/>
    <property type="evidence" value="ECO:0007669"/>
    <property type="project" value="TreeGrafter"/>
</dbReference>
<evidence type="ECO:0000256" key="1">
    <source>
        <dbReference type="ARBA" id="ARBA00004123"/>
    </source>
</evidence>